<accession>A0A399Q3U3</accession>
<name>A0A399Q3U3_9MICO</name>
<dbReference type="EMBL" id="QWEA01000808">
    <property type="protein sequence ID" value="RIJ13606.1"/>
    <property type="molecule type" value="Genomic_DNA"/>
</dbReference>
<evidence type="ECO:0000256" key="1">
    <source>
        <dbReference type="SAM" id="MobiDB-lite"/>
    </source>
</evidence>
<evidence type="ECO:0000313" key="2">
    <source>
        <dbReference type="EMBL" id="RIJ13606.1"/>
    </source>
</evidence>
<sequence>MPRHRAGGAADPSGPGTPAPGGP</sequence>
<evidence type="ECO:0000313" key="3">
    <source>
        <dbReference type="Proteomes" id="UP000266634"/>
    </source>
</evidence>
<protein>
    <submittedName>
        <fullName evidence="2">Nitroreductase</fullName>
    </submittedName>
</protein>
<feature type="region of interest" description="Disordered" evidence="1">
    <location>
        <begin position="1"/>
        <end position="23"/>
    </location>
</feature>
<comment type="caution">
    <text evidence="2">The sequence shown here is derived from an EMBL/GenBank/DDBJ whole genome shotgun (WGS) entry which is preliminary data.</text>
</comment>
<proteinExistence type="predicted"/>
<reference evidence="2 3" key="1">
    <citation type="submission" date="2018-08" db="EMBL/GenBank/DDBJ databases">
        <title>Genome Sequence of Clavibacter michiganensis Subspecies type strains, and the Atypical Peach-Colored Strains Isolated from Tomato.</title>
        <authorList>
            <person name="Osdaghi E."/>
            <person name="Portier P."/>
            <person name="Briand M."/>
            <person name="Jacques M.-A."/>
        </authorList>
    </citation>
    <scope>NUCLEOTIDE SEQUENCE [LARGE SCALE GENOMIC DNA]</scope>
    <source>
        <strain evidence="2 3">CFBP 6488</strain>
    </source>
</reference>
<organism evidence="2 3">
    <name type="scientific">Clavibacter michiganensis subsp. insidiosus</name>
    <dbReference type="NCBI Taxonomy" id="33014"/>
    <lineage>
        <taxon>Bacteria</taxon>
        <taxon>Bacillati</taxon>
        <taxon>Actinomycetota</taxon>
        <taxon>Actinomycetes</taxon>
        <taxon>Micrococcales</taxon>
        <taxon>Microbacteriaceae</taxon>
        <taxon>Clavibacter</taxon>
    </lineage>
</organism>
<dbReference type="Proteomes" id="UP000266634">
    <property type="component" value="Unassembled WGS sequence"/>
</dbReference>
<dbReference type="AlphaFoldDB" id="A0A399Q3U3"/>
<feature type="non-terminal residue" evidence="2">
    <location>
        <position position="23"/>
    </location>
</feature>
<gene>
    <name evidence="2" type="ORF">DZF93_14775</name>
</gene>